<gene>
    <name evidence="1" type="ORF">AOQ72_11440</name>
</gene>
<protein>
    <submittedName>
        <fullName evidence="1">Uncharacterized protein</fullName>
    </submittedName>
</protein>
<dbReference type="EMBL" id="LJYF01000009">
    <property type="protein sequence ID" value="KRP99787.1"/>
    <property type="molecule type" value="Genomic_DNA"/>
</dbReference>
<name>A0A0R3CX44_9BRAD</name>
<reference evidence="1 2" key="1">
    <citation type="submission" date="2015-09" db="EMBL/GenBank/DDBJ databases">
        <title>Draft Genome Sequence of the Strain BR 3267 (Bradyrhizobium yuanmingense) recommended as inoculant for cowpea in Brazil.</title>
        <authorList>
            <person name="Simoes-Araujo J.L."/>
            <person name="Zilli J.E."/>
        </authorList>
    </citation>
    <scope>NUCLEOTIDE SEQUENCE [LARGE SCALE GENOMIC DNA]</scope>
    <source>
        <strain evidence="1 2">BR3267</strain>
    </source>
</reference>
<accession>A0A0R3CX44</accession>
<dbReference type="AlphaFoldDB" id="A0A0R3CX44"/>
<sequence length="72" mass="7592">MRLALRRTDAETGGEFRYNFQIICDGFQSVKGAAGLRIARKGCRGTGDTSLSAAVDVQTVASNCVRGGLLLA</sequence>
<dbReference type="Proteomes" id="UP000051380">
    <property type="component" value="Unassembled WGS sequence"/>
</dbReference>
<comment type="caution">
    <text evidence="1">The sequence shown here is derived from an EMBL/GenBank/DDBJ whole genome shotgun (WGS) entry which is preliminary data.</text>
</comment>
<organism evidence="1 2">
    <name type="scientific">Bradyrhizobium yuanmingense</name>
    <dbReference type="NCBI Taxonomy" id="108015"/>
    <lineage>
        <taxon>Bacteria</taxon>
        <taxon>Pseudomonadati</taxon>
        <taxon>Pseudomonadota</taxon>
        <taxon>Alphaproteobacteria</taxon>
        <taxon>Hyphomicrobiales</taxon>
        <taxon>Nitrobacteraceae</taxon>
        <taxon>Bradyrhizobium</taxon>
    </lineage>
</organism>
<proteinExistence type="predicted"/>
<evidence type="ECO:0000313" key="1">
    <source>
        <dbReference type="EMBL" id="KRP99787.1"/>
    </source>
</evidence>
<evidence type="ECO:0000313" key="2">
    <source>
        <dbReference type="Proteomes" id="UP000051380"/>
    </source>
</evidence>